<evidence type="ECO:0000256" key="8">
    <source>
        <dbReference type="PIRNR" id="PIRNR006630"/>
    </source>
</evidence>
<evidence type="ECO:0000256" key="9">
    <source>
        <dbReference type="RuleBase" id="RU003811"/>
    </source>
</evidence>
<comment type="similarity">
    <text evidence="9">Belongs to the NAD synthetase family.</text>
</comment>
<feature type="domain" description="CN hydrolase" evidence="10">
    <location>
        <begin position="10"/>
        <end position="275"/>
    </location>
</feature>
<name>I0IDM2_PHYMF</name>
<dbReference type="KEGG" id="phm:PSMK_12010"/>
<comment type="catalytic activity">
    <reaction evidence="7 8">
        <text>deamido-NAD(+) + L-glutamine + ATP + H2O = L-glutamate + AMP + diphosphate + NAD(+) + H(+)</text>
        <dbReference type="Rhea" id="RHEA:24384"/>
        <dbReference type="ChEBI" id="CHEBI:15377"/>
        <dbReference type="ChEBI" id="CHEBI:15378"/>
        <dbReference type="ChEBI" id="CHEBI:29985"/>
        <dbReference type="ChEBI" id="CHEBI:30616"/>
        <dbReference type="ChEBI" id="CHEBI:33019"/>
        <dbReference type="ChEBI" id="CHEBI:57540"/>
        <dbReference type="ChEBI" id="CHEBI:58359"/>
        <dbReference type="ChEBI" id="CHEBI:58437"/>
        <dbReference type="ChEBI" id="CHEBI:456215"/>
        <dbReference type="EC" id="6.3.5.1"/>
    </reaction>
</comment>
<evidence type="ECO:0000256" key="5">
    <source>
        <dbReference type="ARBA" id="ARBA00022840"/>
    </source>
</evidence>
<dbReference type="Pfam" id="PF02540">
    <property type="entry name" value="NAD_synthase"/>
    <property type="match status" value="1"/>
</dbReference>
<dbReference type="PATRIC" id="fig|1142394.8.peg.1239"/>
<keyword evidence="6 7" id="KW-0520">NAD</keyword>
<keyword evidence="5 7" id="KW-0067">ATP-binding</keyword>
<dbReference type="STRING" id="1142394.PSMK_12010"/>
<keyword evidence="3 7" id="KW-0436">Ligase</keyword>
<dbReference type="GO" id="GO:0003952">
    <property type="term" value="F:NAD+ synthase (glutamine-hydrolyzing) activity"/>
    <property type="evidence" value="ECO:0007669"/>
    <property type="project" value="UniProtKB-UniRule"/>
</dbReference>
<evidence type="ECO:0000256" key="1">
    <source>
        <dbReference type="ARBA" id="ARBA00005188"/>
    </source>
</evidence>
<organism evidence="11 12">
    <name type="scientific">Phycisphaera mikurensis (strain NBRC 102666 / KCTC 22515 / FYK2301M01)</name>
    <dbReference type="NCBI Taxonomy" id="1142394"/>
    <lineage>
        <taxon>Bacteria</taxon>
        <taxon>Pseudomonadati</taxon>
        <taxon>Planctomycetota</taxon>
        <taxon>Phycisphaerae</taxon>
        <taxon>Phycisphaerales</taxon>
        <taxon>Phycisphaeraceae</taxon>
        <taxon>Phycisphaera</taxon>
    </lineage>
</organism>
<comment type="similarity">
    <text evidence="2 7 8">In the C-terminal section; belongs to the NAD synthetase family.</text>
</comment>
<dbReference type="InterPro" id="IPR003010">
    <property type="entry name" value="C-N_Hydrolase"/>
</dbReference>
<dbReference type="EC" id="6.3.5.1" evidence="7 8"/>
<dbReference type="EMBL" id="AP012338">
    <property type="protein sequence ID" value="BAM03360.1"/>
    <property type="molecule type" value="Genomic_DNA"/>
</dbReference>
<evidence type="ECO:0000256" key="3">
    <source>
        <dbReference type="ARBA" id="ARBA00022598"/>
    </source>
</evidence>
<dbReference type="SUPFAM" id="SSF56317">
    <property type="entry name" value="Carbon-nitrogen hydrolase"/>
    <property type="match status" value="1"/>
</dbReference>
<dbReference type="CDD" id="cd00553">
    <property type="entry name" value="NAD_synthase"/>
    <property type="match status" value="1"/>
</dbReference>
<dbReference type="OrthoDB" id="9803818at2"/>
<dbReference type="HOGENOM" id="CLU_011884_2_0_0"/>
<dbReference type="GO" id="GO:0004359">
    <property type="term" value="F:glutaminase activity"/>
    <property type="evidence" value="ECO:0007669"/>
    <property type="project" value="InterPro"/>
</dbReference>
<feature type="active site" description="Proton acceptor; for glutaminase activity" evidence="7">
    <location>
        <position position="50"/>
    </location>
</feature>
<comment type="function">
    <text evidence="7">Catalyzes the ATP-dependent amidation of deamido-NAD to form NAD. Uses L-glutamine as a nitrogen source.</text>
</comment>
<evidence type="ECO:0000256" key="6">
    <source>
        <dbReference type="ARBA" id="ARBA00023027"/>
    </source>
</evidence>
<feature type="binding site" evidence="7">
    <location>
        <position position="475"/>
    </location>
    <ligand>
        <name>deamido-NAD(+)</name>
        <dbReference type="ChEBI" id="CHEBI:58437"/>
        <note>ligand shared between two neighboring subunits</note>
    </ligand>
</feature>
<feature type="binding site" evidence="7">
    <location>
        <position position="633"/>
    </location>
    <ligand>
        <name>deamido-NAD(+)</name>
        <dbReference type="ChEBI" id="CHEBI:58437"/>
        <note>ligand shared between two neighboring subunits</note>
    </ligand>
</feature>
<sequence>MTLDAADRPLRLAAGVLNQTPLDFEGNAARVRRAIDDARRLGAAWLCLPELCLTGYGCEDAFHAPWVWEEATRVLLEEVAPASAGVLVAVGLPVFHHGALYNAAAVCCDGEVVGLVAKQNLAGDGLHYEPRWFKAWPGGRAAEHGLRGGDGATVRVPMGDLVFVVDGVRLGFEICEDAWVADRPGGRLAGRGVDVIFNPSASHFAFGKADVREGFVRNGARAFGAAYVYANLLGNEAGRAIYDGHAHIATPGALVARGPRLIFSDVHVTGAEVDVQTLRAHRARRVGHRPDVEGGPNEVACSIADPPEPAAGVPPLATAQAPWVKKGDTHVKEDDFCRAVALGLFDYARKSHSRGFVVSLSGGADSAAVVALVAKAVELAGNELGLPAVASAWGLDLPENATREEVVAASLTTIYQATRNSGNATKHAAESLAAGIGATHHHADVEPLVAGYTERAEACFGRKLAWETDDVALQNIQARVRSPLAWMLANVEGKLLLSTSNRSEAAVGYATMDGDTSGGLCPVAGIDKAFLRHWLGWLETHGLHGGSPLPELAAVNALQPTAELRPAEQAQTDEGDLMPYPLLDVFEEAAIGRKLSPARTLAEGVKRFPQIPDDRLRVYHARFFRLFARNQWKRERYAPAFHVDDRNLDPKTWCRWPILSGGFERQLARIAENGSR</sequence>
<feature type="binding site" evidence="7">
    <location>
        <position position="504"/>
    </location>
    <ligand>
        <name>deamido-NAD(+)</name>
        <dbReference type="ChEBI" id="CHEBI:58437"/>
        <note>ligand shared between two neighboring subunits</note>
    </ligand>
</feature>
<dbReference type="GO" id="GO:0005737">
    <property type="term" value="C:cytoplasm"/>
    <property type="evidence" value="ECO:0007669"/>
    <property type="project" value="InterPro"/>
</dbReference>
<dbReference type="CDD" id="cd07570">
    <property type="entry name" value="GAT_Gln-NAD-synth"/>
    <property type="match status" value="1"/>
</dbReference>
<dbReference type="InterPro" id="IPR014729">
    <property type="entry name" value="Rossmann-like_a/b/a_fold"/>
</dbReference>
<dbReference type="InterPro" id="IPR003694">
    <property type="entry name" value="NAD_synthase"/>
</dbReference>
<feature type="binding site" evidence="7">
    <location>
        <position position="499"/>
    </location>
    <ligand>
        <name>ATP</name>
        <dbReference type="ChEBI" id="CHEBI:30616"/>
    </ligand>
</feature>
<feature type="active site" description="For glutaminase activity" evidence="7">
    <location>
        <position position="118"/>
    </location>
</feature>
<dbReference type="NCBIfam" id="TIGR00552">
    <property type="entry name" value="nadE"/>
    <property type="match status" value="1"/>
</dbReference>
<dbReference type="RefSeq" id="WP_014436579.1">
    <property type="nucleotide sequence ID" value="NC_017080.1"/>
</dbReference>
<dbReference type="InterPro" id="IPR022310">
    <property type="entry name" value="NAD/GMP_synthase"/>
</dbReference>
<reference evidence="11 12" key="1">
    <citation type="submission" date="2012-02" db="EMBL/GenBank/DDBJ databases">
        <title>Complete genome sequence of Phycisphaera mikurensis NBRC 102666.</title>
        <authorList>
            <person name="Ankai A."/>
            <person name="Hosoyama A."/>
            <person name="Terui Y."/>
            <person name="Sekine M."/>
            <person name="Fukai R."/>
            <person name="Kato Y."/>
            <person name="Nakamura S."/>
            <person name="Yamada-Narita S."/>
            <person name="Kawakoshi A."/>
            <person name="Fukunaga Y."/>
            <person name="Yamazaki S."/>
            <person name="Fujita N."/>
        </authorList>
    </citation>
    <scope>NUCLEOTIDE SEQUENCE [LARGE SCALE GENOMIC DNA]</scope>
    <source>
        <strain evidence="12">NBRC 102666 / KCTC 22515 / FYK2301M01</strain>
    </source>
</reference>
<dbReference type="PANTHER" id="PTHR23090">
    <property type="entry name" value="NH 3 /GLUTAMINE-DEPENDENT NAD + SYNTHETASE"/>
    <property type="match status" value="1"/>
</dbReference>
<evidence type="ECO:0000256" key="4">
    <source>
        <dbReference type="ARBA" id="ARBA00022741"/>
    </source>
</evidence>
<dbReference type="Proteomes" id="UP000007881">
    <property type="component" value="Chromosome"/>
</dbReference>
<dbReference type="AlphaFoldDB" id="I0IDM2"/>
<comment type="caution">
    <text evidence="7">Lacks conserved residue(s) required for the propagation of feature annotation.</text>
</comment>
<dbReference type="UniPathway" id="UPA00253">
    <property type="reaction ID" value="UER00334"/>
</dbReference>
<dbReference type="eggNOG" id="COG0388">
    <property type="taxonomic scope" value="Bacteria"/>
</dbReference>
<protein>
    <recommendedName>
        <fullName evidence="7 8">Glutamine-dependent NAD(+) synthetase</fullName>
        <ecNumber evidence="7 8">6.3.5.1</ecNumber>
    </recommendedName>
    <alternativeName>
        <fullName evidence="7 8">NAD(+) synthase [glutamine-hydrolyzing]</fullName>
    </alternativeName>
</protein>
<dbReference type="SUPFAM" id="SSF52402">
    <property type="entry name" value="Adenine nucleotide alpha hydrolases-like"/>
    <property type="match status" value="1"/>
</dbReference>
<dbReference type="PANTHER" id="PTHR23090:SF9">
    <property type="entry name" value="GLUTAMINE-DEPENDENT NAD(+) SYNTHETASE"/>
    <property type="match status" value="1"/>
</dbReference>
<dbReference type="PIRSF" id="PIRSF006630">
    <property type="entry name" value="NADS_GAT"/>
    <property type="match status" value="1"/>
</dbReference>
<dbReference type="InterPro" id="IPR036526">
    <property type="entry name" value="C-N_Hydrolase_sf"/>
</dbReference>
<dbReference type="Gene3D" id="3.60.110.10">
    <property type="entry name" value="Carbon-nitrogen hydrolase"/>
    <property type="match status" value="1"/>
</dbReference>
<dbReference type="Gene3D" id="3.40.50.620">
    <property type="entry name" value="HUPs"/>
    <property type="match status" value="1"/>
</dbReference>
<dbReference type="Pfam" id="PF00795">
    <property type="entry name" value="CN_hydrolase"/>
    <property type="match status" value="1"/>
</dbReference>
<dbReference type="GO" id="GO:0009435">
    <property type="term" value="P:NAD+ biosynthetic process"/>
    <property type="evidence" value="ECO:0007669"/>
    <property type="project" value="UniProtKB-UniRule"/>
</dbReference>
<feature type="active site" description="Nucleophile; for glutaminase activity" evidence="7">
    <location>
        <position position="175"/>
    </location>
</feature>
<dbReference type="InterPro" id="IPR014445">
    <property type="entry name" value="Gln-dep_NAD_synthase"/>
</dbReference>
<evidence type="ECO:0000256" key="7">
    <source>
        <dbReference type="HAMAP-Rule" id="MF_02090"/>
    </source>
</evidence>
<evidence type="ECO:0000313" key="12">
    <source>
        <dbReference type="Proteomes" id="UP000007881"/>
    </source>
</evidence>
<accession>I0IDM2</accession>
<evidence type="ECO:0000313" key="11">
    <source>
        <dbReference type="EMBL" id="BAM03360.1"/>
    </source>
</evidence>
<feature type="binding site" evidence="7">
    <location>
        <position position="202"/>
    </location>
    <ligand>
        <name>L-glutamine</name>
        <dbReference type="ChEBI" id="CHEBI:58359"/>
    </ligand>
</feature>
<proteinExistence type="inferred from homology"/>
<evidence type="ECO:0000256" key="2">
    <source>
        <dbReference type="ARBA" id="ARBA00007145"/>
    </source>
</evidence>
<keyword evidence="4 7" id="KW-0547">Nucleotide-binding</keyword>
<dbReference type="GO" id="GO:0005524">
    <property type="term" value="F:ATP binding"/>
    <property type="evidence" value="ECO:0007669"/>
    <property type="project" value="UniProtKB-UniRule"/>
</dbReference>
<feature type="binding site" evidence="7">
    <location>
        <position position="208"/>
    </location>
    <ligand>
        <name>L-glutamine</name>
        <dbReference type="ChEBI" id="CHEBI:58359"/>
    </ligand>
</feature>
<dbReference type="HAMAP" id="MF_02090">
    <property type="entry name" value="NadE_glutamine_dep"/>
    <property type="match status" value="1"/>
</dbReference>
<keyword evidence="12" id="KW-1185">Reference proteome</keyword>
<comment type="pathway">
    <text evidence="1 7 8">Cofactor biosynthesis; NAD(+) biosynthesis; NAD(+) from deamido-NAD(+) (L-Gln route): step 1/1.</text>
</comment>
<evidence type="ECO:0000259" key="10">
    <source>
        <dbReference type="PROSITE" id="PS50263"/>
    </source>
</evidence>
<gene>
    <name evidence="7 11" type="primary">nadE</name>
    <name evidence="11" type="ordered locus">PSMK_12010</name>
</gene>
<dbReference type="GO" id="GO:0008795">
    <property type="term" value="F:NAD+ synthase activity"/>
    <property type="evidence" value="ECO:0007669"/>
    <property type="project" value="UniProtKB-UniRule"/>
</dbReference>
<dbReference type="eggNOG" id="COG0171">
    <property type="taxonomic scope" value="Bacteria"/>
</dbReference>
<dbReference type="PROSITE" id="PS50263">
    <property type="entry name" value="CN_HYDROLASE"/>
    <property type="match status" value="1"/>
</dbReference>